<comment type="similarity">
    <text evidence="2 10">Belongs to the glycosyltransferase 31 family.</text>
</comment>
<dbReference type="AlphaFoldDB" id="A0A1V9X2I0"/>
<gene>
    <name evidence="11" type="ORF">BIW11_04713</name>
</gene>
<dbReference type="PANTHER" id="PTHR11214:SF376">
    <property type="entry name" value="HEXOSYLTRANSFERASE"/>
    <property type="match status" value="1"/>
</dbReference>
<evidence type="ECO:0000256" key="9">
    <source>
        <dbReference type="ARBA" id="ARBA00023136"/>
    </source>
</evidence>
<dbReference type="STRING" id="418985.A0A1V9X2I0"/>
<evidence type="ECO:0000256" key="5">
    <source>
        <dbReference type="ARBA" id="ARBA00022692"/>
    </source>
</evidence>
<organism evidence="11 12">
    <name type="scientific">Tropilaelaps mercedesae</name>
    <dbReference type="NCBI Taxonomy" id="418985"/>
    <lineage>
        <taxon>Eukaryota</taxon>
        <taxon>Metazoa</taxon>
        <taxon>Ecdysozoa</taxon>
        <taxon>Arthropoda</taxon>
        <taxon>Chelicerata</taxon>
        <taxon>Arachnida</taxon>
        <taxon>Acari</taxon>
        <taxon>Parasitiformes</taxon>
        <taxon>Mesostigmata</taxon>
        <taxon>Gamasina</taxon>
        <taxon>Dermanyssoidea</taxon>
        <taxon>Laelapidae</taxon>
        <taxon>Tropilaelaps</taxon>
    </lineage>
</organism>
<keyword evidence="3 10" id="KW-0328">Glycosyltransferase</keyword>
<evidence type="ECO:0000313" key="12">
    <source>
        <dbReference type="Proteomes" id="UP000192247"/>
    </source>
</evidence>
<evidence type="ECO:0000256" key="4">
    <source>
        <dbReference type="ARBA" id="ARBA00022679"/>
    </source>
</evidence>
<comment type="subcellular location">
    <subcellularLocation>
        <location evidence="1 10">Golgi apparatus membrane</location>
        <topology evidence="1 10">Single-pass type II membrane protein</topology>
    </subcellularLocation>
</comment>
<evidence type="ECO:0000256" key="7">
    <source>
        <dbReference type="ARBA" id="ARBA00022989"/>
    </source>
</evidence>
<evidence type="ECO:0000256" key="2">
    <source>
        <dbReference type="ARBA" id="ARBA00008661"/>
    </source>
</evidence>
<evidence type="ECO:0000256" key="3">
    <source>
        <dbReference type="ARBA" id="ARBA00022676"/>
    </source>
</evidence>
<dbReference type="GO" id="GO:0016758">
    <property type="term" value="F:hexosyltransferase activity"/>
    <property type="evidence" value="ECO:0007669"/>
    <property type="project" value="InterPro"/>
</dbReference>
<evidence type="ECO:0000256" key="1">
    <source>
        <dbReference type="ARBA" id="ARBA00004323"/>
    </source>
</evidence>
<dbReference type="InParanoid" id="A0A1V9X2I0"/>
<sequence>MNVDYVIYCSYLLYGIPRHPNRIHCLVWRRVRVARRFTSKWFVSKREYALPYYPPYCGGLAYIIPRSLLLPLIDASYNVPFFWIDDVYATGLLARQAHVGHTQISAYYAFQVNESAALTPDWEGTMINAFGTTDIMFAHMNTKGLRSLRDFLFQVIDETLLNYTAFNIF</sequence>
<dbReference type="GO" id="GO:0000139">
    <property type="term" value="C:Golgi membrane"/>
    <property type="evidence" value="ECO:0007669"/>
    <property type="project" value="UniProtKB-SubCell"/>
</dbReference>
<dbReference type="GO" id="GO:0006493">
    <property type="term" value="P:protein O-linked glycosylation"/>
    <property type="evidence" value="ECO:0007669"/>
    <property type="project" value="TreeGrafter"/>
</dbReference>
<evidence type="ECO:0000313" key="11">
    <source>
        <dbReference type="EMBL" id="OQR67704.1"/>
    </source>
</evidence>
<keyword evidence="7" id="KW-1133">Transmembrane helix</keyword>
<keyword evidence="9" id="KW-0472">Membrane</keyword>
<proteinExistence type="inferred from homology"/>
<dbReference type="InterPro" id="IPR002659">
    <property type="entry name" value="Glyco_trans_31"/>
</dbReference>
<dbReference type="Pfam" id="PF01762">
    <property type="entry name" value="Galactosyl_T"/>
    <property type="match status" value="1"/>
</dbReference>
<evidence type="ECO:0000256" key="6">
    <source>
        <dbReference type="ARBA" id="ARBA00022968"/>
    </source>
</evidence>
<keyword evidence="8 10" id="KW-0333">Golgi apparatus</keyword>
<accession>A0A1V9X2I0</accession>
<dbReference type="PANTHER" id="PTHR11214">
    <property type="entry name" value="BETA-1,3-N-ACETYLGLUCOSAMINYLTRANSFERASE"/>
    <property type="match status" value="1"/>
</dbReference>
<dbReference type="Proteomes" id="UP000192247">
    <property type="component" value="Unassembled WGS sequence"/>
</dbReference>
<dbReference type="OrthoDB" id="115198at2759"/>
<dbReference type="EMBL" id="MNPL01027751">
    <property type="protein sequence ID" value="OQR67704.1"/>
    <property type="molecule type" value="Genomic_DNA"/>
</dbReference>
<keyword evidence="5" id="KW-0812">Transmembrane</keyword>
<reference evidence="11 12" key="1">
    <citation type="journal article" date="2017" name="Gigascience">
        <title>Draft genome of the honey bee ectoparasitic mite, Tropilaelaps mercedesae, is shaped by the parasitic life history.</title>
        <authorList>
            <person name="Dong X."/>
            <person name="Armstrong S.D."/>
            <person name="Xia D."/>
            <person name="Makepeace B.L."/>
            <person name="Darby A.C."/>
            <person name="Kadowaki T."/>
        </authorList>
    </citation>
    <scope>NUCLEOTIDE SEQUENCE [LARGE SCALE GENOMIC DNA]</scope>
    <source>
        <strain evidence="11">Wuxi-XJTLU</strain>
    </source>
</reference>
<comment type="caution">
    <text evidence="11">The sequence shown here is derived from an EMBL/GenBank/DDBJ whole genome shotgun (WGS) entry which is preliminary data.</text>
</comment>
<keyword evidence="6" id="KW-0735">Signal-anchor</keyword>
<name>A0A1V9X2I0_9ACAR</name>
<evidence type="ECO:0000256" key="10">
    <source>
        <dbReference type="RuleBase" id="RU363063"/>
    </source>
</evidence>
<protein>
    <recommendedName>
        <fullName evidence="10">Hexosyltransferase</fullName>
        <ecNumber evidence="10">2.4.1.-</ecNumber>
    </recommendedName>
</protein>
<dbReference type="EC" id="2.4.1.-" evidence="10"/>
<keyword evidence="4" id="KW-0808">Transferase</keyword>
<keyword evidence="12" id="KW-1185">Reference proteome</keyword>
<evidence type="ECO:0000256" key="8">
    <source>
        <dbReference type="ARBA" id="ARBA00023034"/>
    </source>
</evidence>